<dbReference type="Pfam" id="PF03401">
    <property type="entry name" value="TctC"/>
    <property type="match status" value="1"/>
</dbReference>
<dbReference type="OrthoDB" id="8678477at2"/>
<dbReference type="SUPFAM" id="SSF53850">
    <property type="entry name" value="Periplasmic binding protein-like II"/>
    <property type="match status" value="1"/>
</dbReference>
<dbReference type="InterPro" id="IPR005064">
    <property type="entry name" value="BUG"/>
</dbReference>
<dbReference type="PANTHER" id="PTHR42928:SF5">
    <property type="entry name" value="BLR1237 PROTEIN"/>
    <property type="match status" value="1"/>
</dbReference>
<gene>
    <name evidence="2" type="ORF">FOZ76_17040</name>
</gene>
<comment type="caution">
    <text evidence="2">The sequence shown here is derived from an EMBL/GenBank/DDBJ whole genome shotgun (WGS) entry which is preliminary data.</text>
</comment>
<protein>
    <submittedName>
        <fullName evidence="2">Tripartite tricarboxylate transporter substrate binding protein</fullName>
    </submittedName>
</protein>
<dbReference type="PIRSF" id="PIRSF017082">
    <property type="entry name" value="YflP"/>
    <property type="match status" value="1"/>
</dbReference>
<name>A0A556AJM7_9BURK</name>
<comment type="similarity">
    <text evidence="1">Belongs to the UPF0065 (bug) family.</text>
</comment>
<keyword evidence="3" id="KW-1185">Reference proteome</keyword>
<evidence type="ECO:0000256" key="1">
    <source>
        <dbReference type="ARBA" id="ARBA00006987"/>
    </source>
</evidence>
<organism evidence="2 3">
    <name type="scientific">Verticiella sediminum</name>
    <dbReference type="NCBI Taxonomy" id="1247510"/>
    <lineage>
        <taxon>Bacteria</taxon>
        <taxon>Pseudomonadati</taxon>
        <taxon>Pseudomonadota</taxon>
        <taxon>Betaproteobacteria</taxon>
        <taxon>Burkholderiales</taxon>
        <taxon>Alcaligenaceae</taxon>
        <taxon>Verticiella</taxon>
    </lineage>
</organism>
<dbReference type="AlphaFoldDB" id="A0A556AJM7"/>
<sequence>MPATHWKPTRRDVLRSALFLALGDAIVGRTVFAQDATYPNRPIRIIVATAAGGGIDAVARTVGAKLQEAWGQSVIVENRPGGNQTIGTNHVAKAEPDGYTLLCISSTHTMISGLMPKLPFDPIEDFAPVTMLAYGPNILVAHPALPVQSLGDFIALAKSEPGKLNYGTSGNGSLGHLAMESLKSMTGIELTHIPYKGAAPALNAVLSGEVSVEIVQIMTALPHVKAGRLRALGITTATRSPAAPDIPTIAEAGAPGFEGSSWFGIVAPAQTPPAVIAKLNEEFVRIMNLPDIKTRFLSEGVEPVGDTPEQFAATMRDESARWGKVIKDMGITIQQ</sequence>
<dbReference type="Proteomes" id="UP000318405">
    <property type="component" value="Unassembled WGS sequence"/>
</dbReference>
<dbReference type="InterPro" id="IPR042100">
    <property type="entry name" value="Bug_dom1"/>
</dbReference>
<accession>A0A556AJM7</accession>
<dbReference type="Gene3D" id="3.40.190.150">
    <property type="entry name" value="Bordetella uptake gene, domain 1"/>
    <property type="match status" value="1"/>
</dbReference>
<dbReference type="EMBL" id="VLTJ01000029">
    <property type="protein sequence ID" value="TSH93086.1"/>
    <property type="molecule type" value="Genomic_DNA"/>
</dbReference>
<dbReference type="Gene3D" id="3.40.190.10">
    <property type="entry name" value="Periplasmic binding protein-like II"/>
    <property type="match status" value="1"/>
</dbReference>
<proteinExistence type="inferred from homology"/>
<dbReference type="CDD" id="cd13578">
    <property type="entry name" value="PBP2_Bug27"/>
    <property type="match status" value="1"/>
</dbReference>
<evidence type="ECO:0000313" key="3">
    <source>
        <dbReference type="Proteomes" id="UP000318405"/>
    </source>
</evidence>
<dbReference type="RefSeq" id="WP_143949453.1">
    <property type="nucleotide sequence ID" value="NZ_BAABMB010000001.1"/>
</dbReference>
<reference evidence="2 3" key="1">
    <citation type="submission" date="2019-07" db="EMBL/GenBank/DDBJ databases">
        <title>Qingshengfaniella alkalisoli gen. nov., sp. nov., isolated from saline soil.</title>
        <authorList>
            <person name="Xu L."/>
            <person name="Huang X.-X."/>
            <person name="Sun J.-Q."/>
        </authorList>
    </citation>
    <scope>NUCLEOTIDE SEQUENCE [LARGE SCALE GENOMIC DNA]</scope>
    <source>
        <strain evidence="2 3">DSM 27279</strain>
    </source>
</reference>
<evidence type="ECO:0000313" key="2">
    <source>
        <dbReference type="EMBL" id="TSH93086.1"/>
    </source>
</evidence>
<dbReference type="PANTHER" id="PTHR42928">
    <property type="entry name" value="TRICARBOXYLATE-BINDING PROTEIN"/>
    <property type="match status" value="1"/>
</dbReference>